<dbReference type="PANTHER" id="PTHR15298:SF15">
    <property type="entry name" value="GLYCINE N-ACYLTRANSFERASE-LIKE PROTEIN"/>
    <property type="match status" value="1"/>
</dbReference>
<accession>A0A6P3VZI9</accession>
<dbReference type="AlphaFoldDB" id="A0A6P3VZI9"/>
<organism evidence="3 4">
    <name type="scientific">Clupea harengus</name>
    <name type="common">Atlantic herring</name>
    <dbReference type="NCBI Taxonomy" id="7950"/>
    <lineage>
        <taxon>Eukaryota</taxon>
        <taxon>Metazoa</taxon>
        <taxon>Chordata</taxon>
        <taxon>Craniata</taxon>
        <taxon>Vertebrata</taxon>
        <taxon>Euteleostomi</taxon>
        <taxon>Actinopterygii</taxon>
        <taxon>Neopterygii</taxon>
        <taxon>Teleostei</taxon>
        <taxon>Clupei</taxon>
        <taxon>Clupeiformes</taxon>
        <taxon>Clupeoidei</taxon>
        <taxon>Clupeidae</taxon>
        <taxon>Clupea</taxon>
    </lineage>
</organism>
<dbReference type="GO" id="GO:0047961">
    <property type="term" value="F:glycine N-acyltransferase activity"/>
    <property type="evidence" value="ECO:0007669"/>
    <property type="project" value="InterPro"/>
</dbReference>
<proteinExistence type="inferred from homology"/>
<evidence type="ECO:0000313" key="5">
    <source>
        <dbReference type="RefSeq" id="XP_031434705.1"/>
    </source>
</evidence>
<dbReference type="InterPro" id="IPR015938">
    <property type="entry name" value="Glycine_N-acyltransferase_N"/>
</dbReference>
<dbReference type="InterPro" id="IPR013653">
    <property type="entry name" value="GCN5-like_dom"/>
</dbReference>
<gene>
    <name evidence="4 5" type="primary">LOC105902303</name>
</gene>
<dbReference type="KEGG" id="char:105902303"/>
<dbReference type="Proteomes" id="UP000515152">
    <property type="component" value="Chromosome 13"/>
</dbReference>
<dbReference type="GeneTree" id="ENSGT00950000183133"/>
<dbReference type="Gene3D" id="3.40.630.30">
    <property type="match status" value="1"/>
</dbReference>
<dbReference type="GO" id="GO:0005739">
    <property type="term" value="C:mitochondrion"/>
    <property type="evidence" value="ECO:0007669"/>
    <property type="project" value="InterPro"/>
</dbReference>
<dbReference type="GeneID" id="105902303"/>
<name>A0A6P3VZI9_CLUHA</name>
<keyword evidence="3" id="KW-1185">Reference proteome</keyword>
<dbReference type="OrthoDB" id="61870at2759"/>
<dbReference type="InterPro" id="IPR016181">
    <property type="entry name" value="Acyl_CoA_acyltransferase"/>
</dbReference>
<dbReference type="RefSeq" id="XP_012685308.2">
    <property type="nucleotide sequence ID" value="XM_012829854.3"/>
</dbReference>
<dbReference type="Pfam" id="PF08445">
    <property type="entry name" value="FR47"/>
    <property type="match status" value="1"/>
</dbReference>
<protein>
    <recommendedName>
        <fullName evidence="1">Glycine N-acyltransferase-like protein</fullName>
        <ecNumber evidence="1">2.3.1.-</ecNumber>
    </recommendedName>
</protein>
<comment type="similarity">
    <text evidence="1">Belongs to the glycine N-acyltransferase family.</text>
</comment>
<reference evidence="4 5" key="1">
    <citation type="submission" date="2025-04" db="UniProtKB">
        <authorList>
            <consortium name="RefSeq"/>
        </authorList>
    </citation>
    <scope>IDENTIFICATION</scope>
</reference>
<evidence type="ECO:0000259" key="2">
    <source>
        <dbReference type="PROSITE" id="PS51186"/>
    </source>
</evidence>
<keyword evidence="1" id="KW-0808">Transferase</keyword>
<dbReference type="EC" id="2.3.1.-" evidence="1"/>
<dbReference type="SUPFAM" id="SSF55729">
    <property type="entry name" value="Acyl-CoA N-acyltransferases (Nat)"/>
    <property type="match status" value="1"/>
</dbReference>
<sequence>MEILDEEQLKMAETLLSDLFPQSLQVYGYIFQMNRVKSDHMDVLVDRWPDFRVILIRPLREKEGDFFKDVSVYSKDGDKLKKILLETEIVNWQNYLCLGIDLCYEEMITSIAATRGATGNKLAVCHMLRLQDPSHLPQTDSSTVAISSLDESHISLVNKTWKFGEGEHSVEFIKNMIRYLPTCCVLDTDGQPVAWILTYNYCALGMLYTQPEHRGKGYAKILISAISKKLHTQGYPVFCFIEEENQHSFRLFKSLGFTEEPSYRAAWFNFNQFG</sequence>
<dbReference type="PROSITE" id="PS51186">
    <property type="entry name" value="GNAT"/>
    <property type="match status" value="1"/>
</dbReference>
<feature type="domain" description="N-acetyltransferase" evidence="2">
    <location>
        <begin position="144"/>
        <end position="274"/>
    </location>
</feature>
<keyword evidence="1" id="KW-0012">Acyltransferase</keyword>
<dbReference type="RefSeq" id="XP_031434705.1">
    <property type="nucleotide sequence ID" value="XM_031578845.2"/>
</dbReference>
<evidence type="ECO:0000256" key="1">
    <source>
        <dbReference type="RuleBase" id="RU368002"/>
    </source>
</evidence>
<dbReference type="PANTHER" id="PTHR15298">
    <property type="entry name" value="L-COA N-ACYLTRANSFERASE-RELATED"/>
    <property type="match status" value="1"/>
</dbReference>
<dbReference type="InterPro" id="IPR010313">
    <property type="entry name" value="Glycine_N-acyltransferase"/>
</dbReference>
<dbReference type="InterPro" id="IPR000182">
    <property type="entry name" value="GNAT_dom"/>
</dbReference>
<dbReference type="CDD" id="cd04301">
    <property type="entry name" value="NAT_SF"/>
    <property type="match status" value="1"/>
</dbReference>
<evidence type="ECO:0000313" key="3">
    <source>
        <dbReference type="Proteomes" id="UP000515152"/>
    </source>
</evidence>
<dbReference type="Pfam" id="PF06021">
    <property type="entry name" value="Gly_acyl_tr_N"/>
    <property type="match status" value="1"/>
</dbReference>
<evidence type="ECO:0000313" key="4">
    <source>
        <dbReference type="RefSeq" id="XP_012685308.2"/>
    </source>
</evidence>